<proteinExistence type="predicted"/>
<evidence type="ECO:0000313" key="3">
    <source>
        <dbReference type="Proteomes" id="UP000216411"/>
    </source>
</evidence>
<accession>A0A371JCC0</accession>
<keyword evidence="3" id="KW-1185">Reference proteome</keyword>
<dbReference type="RefSeq" id="WP_094376445.1">
    <property type="nucleotide sequence ID" value="NZ_NOKA02000038.1"/>
</dbReference>
<comment type="caution">
    <text evidence="2">The sequence shown here is derived from an EMBL/GenBank/DDBJ whole genome shotgun (WGS) entry which is preliminary data.</text>
</comment>
<evidence type="ECO:0000259" key="1">
    <source>
        <dbReference type="Pfam" id="PF21939"/>
    </source>
</evidence>
<dbReference type="Pfam" id="PF21939">
    <property type="entry name" value="Gp10_C"/>
    <property type="match status" value="1"/>
</dbReference>
<sequence>MQITGNGLKKPEIQEINIKSFGDNVDILDEHLSNTDIHVNAGKIAEITESDELSQIDITDTNSNMWGKFKKAITVLSEHINQIATETTLGHIKIGSGLQISDGVASVNIATLLDKIYPIGSIYLSINNVSPAEFIGGTWERFAQGRTLIGVDTNNSSYIDSQKIGGSETTTLQAKNMASHTHSFGWTGKPSGSASTSVSLSADGNHYHTSGALTANTTSLTGRIANIMMEGTPGISAYGVFSADVGGKAGHYINGTNGGTNCKDAANFDATHGHSISGNTEWGGSHGHSASAITALSFNNMTILGNTGATGNGEAFSNLQPYITSYMWKRVG</sequence>
<reference evidence="2 3" key="1">
    <citation type="journal article" date="2017" name="Genome Announc.">
        <title>Draft Genome Sequence of a Sporulating and Motile Strain of Lachnotalea glycerini Isolated from Water in Quebec City, Canada.</title>
        <authorList>
            <person name="Maheux A.F."/>
            <person name="Boudreau D.K."/>
            <person name="Berube E."/>
            <person name="Boissinot M."/>
            <person name="Raymond F."/>
            <person name="Brodeur S."/>
            <person name="Corbeil J."/>
            <person name="Isabel S."/>
            <person name="Omar R.F."/>
            <person name="Bergeron M.G."/>
        </authorList>
    </citation>
    <scope>NUCLEOTIDE SEQUENCE [LARGE SCALE GENOMIC DNA]</scope>
    <source>
        <strain evidence="2 3">CCRI-19302</strain>
    </source>
</reference>
<dbReference type="Proteomes" id="UP000216411">
    <property type="component" value="Unassembled WGS sequence"/>
</dbReference>
<dbReference type="EMBL" id="NOKA02000038">
    <property type="protein sequence ID" value="RDY30410.1"/>
    <property type="molecule type" value="Genomic_DNA"/>
</dbReference>
<gene>
    <name evidence="2" type="ORF">CG710_014895</name>
</gene>
<organism evidence="2 3">
    <name type="scientific">Lachnotalea glycerini</name>
    <dbReference type="NCBI Taxonomy" id="1763509"/>
    <lineage>
        <taxon>Bacteria</taxon>
        <taxon>Bacillati</taxon>
        <taxon>Bacillota</taxon>
        <taxon>Clostridia</taxon>
        <taxon>Lachnospirales</taxon>
        <taxon>Lachnospiraceae</taxon>
        <taxon>Lachnotalea</taxon>
    </lineage>
</organism>
<protein>
    <recommendedName>
        <fullName evidence="1">Baseplate structural protein Gp10 C-terminal domain-containing protein</fullName>
    </recommendedName>
</protein>
<name>A0A371JCC0_9FIRM</name>
<dbReference type="OrthoDB" id="2065107at2"/>
<evidence type="ECO:0000313" key="2">
    <source>
        <dbReference type="EMBL" id="RDY30410.1"/>
    </source>
</evidence>
<feature type="domain" description="Baseplate structural protein Gp10 C-terminal" evidence="1">
    <location>
        <begin position="112"/>
        <end position="331"/>
    </location>
</feature>
<dbReference type="AlphaFoldDB" id="A0A371JCC0"/>
<dbReference type="InterPro" id="IPR053827">
    <property type="entry name" value="Gp10_C"/>
</dbReference>